<organism evidence="3 4">
    <name type="scientific">Streptomyces mangrovisoli</name>
    <dbReference type="NCBI Taxonomy" id="1428628"/>
    <lineage>
        <taxon>Bacteria</taxon>
        <taxon>Bacillati</taxon>
        <taxon>Actinomycetota</taxon>
        <taxon>Actinomycetes</taxon>
        <taxon>Kitasatosporales</taxon>
        <taxon>Streptomycetaceae</taxon>
        <taxon>Streptomyces</taxon>
    </lineage>
</organism>
<name>A0A1J4NN74_9ACTN</name>
<keyword evidence="1" id="KW-0723">Serine/threonine-protein kinase</keyword>
<dbReference type="InterPro" id="IPR003594">
    <property type="entry name" value="HATPase_dom"/>
</dbReference>
<dbReference type="Pfam" id="PF13581">
    <property type="entry name" value="HATPase_c_2"/>
    <property type="match status" value="1"/>
</dbReference>
<dbReference type="InterPro" id="IPR036890">
    <property type="entry name" value="HATPase_C_sf"/>
</dbReference>
<dbReference type="EMBL" id="LAVA02000097">
    <property type="protein sequence ID" value="OIJ63586.1"/>
    <property type="molecule type" value="Genomic_DNA"/>
</dbReference>
<dbReference type="AlphaFoldDB" id="A0A1J4NN74"/>
<comment type="caution">
    <text evidence="3">The sequence shown here is derived from an EMBL/GenBank/DDBJ whole genome shotgun (WGS) entry which is preliminary data.</text>
</comment>
<reference evidence="3" key="1">
    <citation type="submission" date="2016-10" db="EMBL/GenBank/DDBJ databases">
        <title>Genome sequence of Streptomyces mangrovisoli MUSC 149.</title>
        <authorList>
            <person name="Lee L.-H."/>
            <person name="Ser H.-L."/>
        </authorList>
    </citation>
    <scope>NUCLEOTIDE SEQUENCE [LARGE SCALE GENOMIC DNA]</scope>
    <source>
        <strain evidence="3">MUSC 149</strain>
    </source>
</reference>
<keyword evidence="1" id="KW-0418">Kinase</keyword>
<dbReference type="STRING" id="1428628.WN71_032700"/>
<dbReference type="PANTHER" id="PTHR35526">
    <property type="entry name" value="ANTI-SIGMA-F FACTOR RSBW-RELATED"/>
    <property type="match status" value="1"/>
</dbReference>
<keyword evidence="1" id="KW-0808">Transferase</keyword>
<dbReference type="GO" id="GO:0004674">
    <property type="term" value="F:protein serine/threonine kinase activity"/>
    <property type="evidence" value="ECO:0007669"/>
    <property type="project" value="UniProtKB-KW"/>
</dbReference>
<dbReference type="RefSeq" id="WP_046591914.1">
    <property type="nucleotide sequence ID" value="NZ_LAVA02000097.1"/>
</dbReference>
<evidence type="ECO:0000313" key="4">
    <source>
        <dbReference type="Proteomes" id="UP000034196"/>
    </source>
</evidence>
<dbReference type="CDD" id="cd16936">
    <property type="entry name" value="HATPase_RsbW-like"/>
    <property type="match status" value="1"/>
</dbReference>
<dbReference type="SUPFAM" id="SSF55874">
    <property type="entry name" value="ATPase domain of HSP90 chaperone/DNA topoisomerase II/histidine kinase"/>
    <property type="match status" value="1"/>
</dbReference>
<sequence>MPTRDRRPCIELVLVPHPAAAAQARRAVAVVARHDQEIVERGQLLVTEAVANVVKHTDSARVRVKLAADRGSGSVFCAVYDDDPDTPENGATGRPQAADCADARLAESGRGLHLLESESDDWGWAQVDCGKWLWFHLHPADDPVCGA</sequence>
<evidence type="ECO:0000259" key="2">
    <source>
        <dbReference type="Pfam" id="PF13581"/>
    </source>
</evidence>
<evidence type="ECO:0000256" key="1">
    <source>
        <dbReference type="ARBA" id="ARBA00022527"/>
    </source>
</evidence>
<dbReference type="Proteomes" id="UP000034196">
    <property type="component" value="Unassembled WGS sequence"/>
</dbReference>
<dbReference type="PANTHER" id="PTHR35526:SF3">
    <property type="entry name" value="ANTI-SIGMA-F FACTOR RSBW"/>
    <property type="match status" value="1"/>
</dbReference>
<gene>
    <name evidence="3" type="ORF">WN71_032700</name>
</gene>
<evidence type="ECO:0000313" key="3">
    <source>
        <dbReference type="EMBL" id="OIJ63586.1"/>
    </source>
</evidence>
<protein>
    <recommendedName>
        <fullName evidence="2">Histidine kinase/HSP90-like ATPase domain-containing protein</fullName>
    </recommendedName>
</protein>
<dbReference type="Gene3D" id="3.30.565.10">
    <property type="entry name" value="Histidine kinase-like ATPase, C-terminal domain"/>
    <property type="match status" value="1"/>
</dbReference>
<dbReference type="InterPro" id="IPR050267">
    <property type="entry name" value="Anti-sigma-factor_SerPK"/>
</dbReference>
<feature type="domain" description="Histidine kinase/HSP90-like ATPase" evidence="2">
    <location>
        <begin position="17"/>
        <end position="135"/>
    </location>
</feature>
<accession>A0A1J4NN74</accession>
<keyword evidence="4" id="KW-1185">Reference proteome</keyword>
<proteinExistence type="predicted"/>